<reference evidence="2 3" key="1">
    <citation type="submission" date="2019-08" db="EMBL/GenBank/DDBJ databases">
        <title>Amphibian skin-associated Pigmentiphaga: genome sequence and occurrence across geography and hosts.</title>
        <authorList>
            <person name="Bletz M.C."/>
            <person name="Bunk B."/>
            <person name="Sproeer C."/>
            <person name="Biwer P."/>
            <person name="Reiter S."/>
            <person name="Rabemananjara F.C.E."/>
            <person name="Schulz S."/>
            <person name="Overmann J."/>
            <person name="Vences M."/>
        </authorList>
    </citation>
    <scope>NUCLEOTIDE SEQUENCE [LARGE SCALE GENOMIC DNA]</scope>
    <source>
        <strain evidence="2 3">Mada1488</strain>
    </source>
</reference>
<dbReference type="InterPro" id="IPR027417">
    <property type="entry name" value="P-loop_NTPase"/>
</dbReference>
<dbReference type="InterPro" id="IPR047679">
    <property type="entry name" value="BREX_BrxC"/>
</dbReference>
<evidence type="ECO:0000313" key="2">
    <source>
        <dbReference type="EMBL" id="QEI04948.1"/>
    </source>
</evidence>
<dbReference type="Proteomes" id="UP000325161">
    <property type="component" value="Chromosome"/>
</dbReference>
<dbReference type="SUPFAM" id="SSF52540">
    <property type="entry name" value="P-loop containing nucleoside triphosphate hydrolases"/>
    <property type="match status" value="1"/>
</dbReference>
<accession>A0A5C0AS32</accession>
<dbReference type="RefSeq" id="WP_148812759.1">
    <property type="nucleotide sequence ID" value="NZ_CP043046.1"/>
</dbReference>
<evidence type="ECO:0000313" key="3">
    <source>
        <dbReference type="Proteomes" id="UP000325161"/>
    </source>
</evidence>
<dbReference type="NCBIfam" id="NF033441">
    <property type="entry name" value="BREX_BrxC"/>
    <property type="match status" value="1"/>
</dbReference>
<dbReference type="KEGG" id="pacr:FXN63_03140"/>
<keyword evidence="3" id="KW-1185">Reference proteome</keyword>
<feature type="compositionally biased region" description="Basic and acidic residues" evidence="1">
    <location>
        <begin position="687"/>
        <end position="703"/>
    </location>
</feature>
<proteinExistence type="predicted"/>
<dbReference type="OrthoDB" id="3201900at2"/>
<evidence type="ECO:0000256" key="1">
    <source>
        <dbReference type="SAM" id="MobiDB-lite"/>
    </source>
</evidence>
<organism evidence="2 3">
    <name type="scientific">Pigmentiphaga aceris</name>
    <dbReference type="NCBI Taxonomy" id="1940612"/>
    <lineage>
        <taxon>Bacteria</taxon>
        <taxon>Pseudomonadati</taxon>
        <taxon>Pseudomonadota</taxon>
        <taxon>Betaproteobacteria</taxon>
        <taxon>Burkholderiales</taxon>
        <taxon>Alcaligenaceae</taxon>
        <taxon>Pigmentiphaga</taxon>
    </lineage>
</organism>
<sequence>MLNKDIYNKPPQENRLVNNGVAEVSEDHSVAAQAILRYELESFVCDGQYEKGLETILDKFLLNLDSGSEQPGVWISGFYGSGKSHLAKMLRTLWTDYQFADGATARSLAKLPTGVFEHLKELSTQGKRYGALHAAAGKLGAGAGDKVRLALLGIIFKSKGLPEQYNQAQFVLWLTREGLLAQVESELQAASRSLAQELPHMYVSSHLAKVLLKARPDLAHTEADARKLLKEQFPQVTDVTSDQMTAAIADALTVDGHFPLTLVVLDEVQQFIGADAEKAFQVQEVTETLSKHFNGKLLFVGTGQSALSGMPNLQRLMGRFPVQVMLGDWDVENVTRQIILAKKPTVMPEVEHVWRANLGEISRHLRGTKLEHVTEDEDVMTSDYPLLPVRRRFWERVLRTIDTTGTVSQLRSQLRVVHEAVLATADAPLGHVVSGDFLYDQIAANLVSTAQLPKEVFENVQRFTAGDAKSQLKAKLLKLVYLINKLPSDAALDIGLKATEDALADLLVTDLSAGSADLRKKLPALLDELQNKDRLVMALVGGSGTEYRLQTRESSAWYDEFRAQEAELKAAPQRVEQKRADLLKARFTDVLKKVRVVQGKDNVERRLAPTYDDTLAKDHAQALYLWIQDGWQTEEKSVIAEAKGKSADNPTLFAFLPAQHKTELTNAIVALEAARTTLQKKGSPSTEEGRDAQRSMESRQRTAEKELSELLEQLFGTVRVFQAGGQEAQDGNDLADRINRAAKSSAIRLYSQFDAADHDQWSKVLDEARKGNLEALKAVGHSQEADKHPVCQKLLAYIGPGKKGAEIREQFDAPPFGWPRDAIDGALYALLAAGHLKASDATSKSVDAKSLDRAKLTQAHFQRESVNIAPMQFIKIRSLFSSVGVPCQPKEELAKVPLLLTKLRDQAAKAGGPAPAPEPPKLALIEAIEGQSGNAQLLELFTHFDDIAALSKSWTQTADAIAKRLPVWRHLEQLLRHAKALGPYAALKAERDAIEAQRSLLAEPDPVRPLLDKAVDLLRQALKAKLDVFAQTHAQQQALLNADPDWAKLKDAQRVALTEVHHLAAPPVVALGTAELLQDALDGCDLDHWVSRAQALPSRFEAARHAAVHLLKPNVVQVSIPRRTLNDAAELKVWLKEVEFLVEQALQKGPVSL</sequence>
<protein>
    <submittedName>
        <fullName evidence="2">BREX system P-loop protein BrxC</fullName>
    </submittedName>
</protein>
<feature type="compositionally biased region" description="Polar residues" evidence="1">
    <location>
        <begin position="676"/>
        <end position="686"/>
    </location>
</feature>
<gene>
    <name evidence="2" type="primary">brxC</name>
    <name evidence="2" type="ORF">FXN63_03140</name>
</gene>
<dbReference type="EMBL" id="CP043046">
    <property type="protein sequence ID" value="QEI04948.1"/>
    <property type="molecule type" value="Genomic_DNA"/>
</dbReference>
<feature type="region of interest" description="Disordered" evidence="1">
    <location>
        <begin position="676"/>
        <end position="703"/>
    </location>
</feature>
<name>A0A5C0AS32_9BURK</name>
<dbReference type="AlphaFoldDB" id="A0A5C0AS32"/>